<dbReference type="EMBL" id="CP008947">
    <property type="protein sequence ID" value="AII03483.1"/>
    <property type="molecule type" value="Genomic_DNA"/>
</dbReference>
<protein>
    <recommendedName>
        <fullName evidence="3">TetR family transcriptional regulator</fullName>
    </recommendedName>
</protein>
<gene>
    <name evidence="1" type="ORF">EP51_02160</name>
</gene>
<dbReference type="Gene3D" id="1.10.357.10">
    <property type="entry name" value="Tetracycline Repressor, domain 2"/>
    <property type="match status" value="1"/>
</dbReference>
<evidence type="ECO:0000313" key="1">
    <source>
        <dbReference type="EMBL" id="AII03483.1"/>
    </source>
</evidence>
<dbReference type="AlphaFoldDB" id="A0A076EEH7"/>
<sequence length="77" mass="7767">MFQVAAVFQVAAGIEAMRAAGEIRAGVDAPRTASAFIAGIQGGVQVLRSTGSVEDLEAVLDTLIDYLRGPGSTGAAC</sequence>
<name>A0A076EEH7_RHOOP</name>
<evidence type="ECO:0000313" key="2">
    <source>
        <dbReference type="Proteomes" id="UP000028488"/>
    </source>
</evidence>
<evidence type="ECO:0008006" key="3">
    <source>
        <dbReference type="Google" id="ProtNLM"/>
    </source>
</evidence>
<dbReference type="SUPFAM" id="SSF48498">
    <property type="entry name" value="Tetracyclin repressor-like, C-terminal domain"/>
    <property type="match status" value="1"/>
</dbReference>
<accession>A0A076EEH7</accession>
<proteinExistence type="predicted"/>
<organism evidence="1 2">
    <name type="scientific">Rhodococcus opacus</name>
    <name type="common">Nocardia opaca</name>
    <dbReference type="NCBI Taxonomy" id="37919"/>
    <lineage>
        <taxon>Bacteria</taxon>
        <taxon>Bacillati</taxon>
        <taxon>Actinomycetota</taxon>
        <taxon>Actinomycetes</taxon>
        <taxon>Mycobacteriales</taxon>
        <taxon>Nocardiaceae</taxon>
        <taxon>Rhodococcus</taxon>
    </lineage>
</organism>
<reference evidence="1 2" key="1">
    <citation type="submission" date="2014-07" db="EMBL/GenBank/DDBJ databases">
        <title>Genome Sequence of Rhodococcus opacus Strain R7, a Biodegrader of Mono- and Polycyclic Aromatic Hydrocarbons.</title>
        <authorList>
            <person name="Di Gennaro P."/>
            <person name="Zampolli J."/>
            <person name="Presti I."/>
            <person name="Cappelletti M."/>
            <person name="D'Ursi P."/>
            <person name="Orro A."/>
            <person name="Mezzelani A."/>
            <person name="Milanesi L."/>
        </authorList>
    </citation>
    <scope>NUCLEOTIDE SEQUENCE [LARGE SCALE GENOMIC DNA]</scope>
    <source>
        <strain evidence="1 2">R7</strain>
    </source>
</reference>
<dbReference type="Proteomes" id="UP000028488">
    <property type="component" value="Chromosome"/>
</dbReference>
<dbReference type="InterPro" id="IPR036271">
    <property type="entry name" value="Tet_transcr_reg_TetR-rel_C_sf"/>
</dbReference>